<organism evidence="2 3">
    <name type="scientific">Gracilariopsis chorda</name>
    <dbReference type="NCBI Taxonomy" id="448386"/>
    <lineage>
        <taxon>Eukaryota</taxon>
        <taxon>Rhodophyta</taxon>
        <taxon>Florideophyceae</taxon>
        <taxon>Rhodymeniophycidae</taxon>
        <taxon>Gracilariales</taxon>
        <taxon>Gracilariaceae</taxon>
        <taxon>Gracilariopsis</taxon>
    </lineage>
</organism>
<feature type="chain" id="PRO_5015837752" evidence="1">
    <location>
        <begin position="20"/>
        <end position="372"/>
    </location>
</feature>
<proteinExistence type="predicted"/>
<name>A0A2V3J4E3_9FLOR</name>
<comment type="caution">
    <text evidence="2">The sequence shown here is derived from an EMBL/GenBank/DDBJ whole genome shotgun (WGS) entry which is preliminary data.</text>
</comment>
<evidence type="ECO:0000313" key="3">
    <source>
        <dbReference type="Proteomes" id="UP000247409"/>
    </source>
</evidence>
<reference evidence="2 3" key="1">
    <citation type="journal article" date="2018" name="Mol. Biol. Evol.">
        <title>Analysis of the draft genome of the red seaweed Gracilariopsis chorda provides insights into genome size evolution in Rhodophyta.</title>
        <authorList>
            <person name="Lee J."/>
            <person name="Yang E.C."/>
            <person name="Graf L."/>
            <person name="Yang J.H."/>
            <person name="Qiu H."/>
            <person name="Zel Zion U."/>
            <person name="Chan C.X."/>
            <person name="Stephens T.G."/>
            <person name="Weber A.P.M."/>
            <person name="Boo G.H."/>
            <person name="Boo S.M."/>
            <person name="Kim K.M."/>
            <person name="Shin Y."/>
            <person name="Jung M."/>
            <person name="Lee S.J."/>
            <person name="Yim H.S."/>
            <person name="Lee J.H."/>
            <person name="Bhattacharya D."/>
            <person name="Yoon H.S."/>
        </authorList>
    </citation>
    <scope>NUCLEOTIDE SEQUENCE [LARGE SCALE GENOMIC DNA]</scope>
    <source>
        <strain evidence="2 3">SKKU-2015</strain>
        <tissue evidence="2">Whole body</tissue>
    </source>
</reference>
<gene>
    <name evidence="2" type="ORF">BWQ96_00862</name>
</gene>
<keyword evidence="1" id="KW-0732">Signal</keyword>
<sequence>MKVLSIRSTFIATLLVALAFGTAPSCNNVISLSTFLNDSYQANANLIRFGAPSEIVRALYDHSLIEMASSCECSTTTVDQFCVHTIFNLDNEVSVLRSTIDTDATTVGTDKLFRLYDSSKVLDSLAANQIASLEFCRTHLLSLTPDTTTIKSPAWQRSIFPSDDVFFQDDASGQKDACNTFNAVTHPQGLTYPASSATAYVIGLVQSVRKAKLDMAVPLQILANHTTFVYNGVRCNKLSGDRLHIPVTYLEDYKKTIESILSSASTDTGILRNVRELLQNSKMFLPSLVDKLSALISYGDSATVLVANAIVGNPSTVTRDLVELTLAADPSLLVTSMPGMSSIGMGQTQMNSPGGVDQCALLDGFLSREQCP</sequence>
<evidence type="ECO:0000256" key="1">
    <source>
        <dbReference type="SAM" id="SignalP"/>
    </source>
</evidence>
<dbReference type="Proteomes" id="UP000247409">
    <property type="component" value="Unassembled WGS sequence"/>
</dbReference>
<keyword evidence="3" id="KW-1185">Reference proteome</keyword>
<feature type="signal peptide" evidence="1">
    <location>
        <begin position="1"/>
        <end position="19"/>
    </location>
</feature>
<dbReference type="AlphaFoldDB" id="A0A2V3J4E3"/>
<dbReference type="EMBL" id="NBIV01000006">
    <property type="protein sequence ID" value="PXF49288.1"/>
    <property type="molecule type" value="Genomic_DNA"/>
</dbReference>
<evidence type="ECO:0000313" key="2">
    <source>
        <dbReference type="EMBL" id="PXF49288.1"/>
    </source>
</evidence>
<accession>A0A2V3J4E3</accession>
<dbReference type="OrthoDB" id="10496615at2759"/>
<protein>
    <submittedName>
        <fullName evidence="2">Uncharacterized protein</fullName>
    </submittedName>
</protein>